<reference evidence="9" key="2">
    <citation type="submission" date="2018-07" db="EMBL/GenBank/DDBJ databases">
        <title>Leveraging single-cell genomics to expand the Fungal Tree of Life.</title>
        <authorList>
            <consortium name="DOE Joint Genome Institute"/>
            <person name="Ahrendt S.R."/>
            <person name="Quandt C.A."/>
            <person name="Ciobanu D."/>
            <person name="Clum A."/>
            <person name="Salamov A."/>
            <person name="Andreopoulos B."/>
            <person name="Cheng J.-F."/>
            <person name="Woyke T."/>
            <person name="Pelin A."/>
            <person name="Henrissat B."/>
            <person name="Reynolds N."/>
            <person name="Benny G.L."/>
            <person name="Smith M.E."/>
            <person name="James T.Y."/>
            <person name="Grigoriev I.V."/>
        </authorList>
    </citation>
    <scope>NUCLEOTIDE SEQUENCE</scope>
    <source>
        <strain evidence="9">RSA 1356</strain>
    </source>
</reference>
<keyword evidence="10" id="KW-1185">Reference proteome</keyword>
<dbReference type="CDD" id="cd10951">
    <property type="entry name" value="CE4_ClCDA_like"/>
    <property type="match status" value="1"/>
</dbReference>
<evidence type="ECO:0000256" key="3">
    <source>
        <dbReference type="ARBA" id="ARBA00022729"/>
    </source>
</evidence>
<feature type="chain" id="PRO_5033442432" description="NodB homology domain-containing protein" evidence="6">
    <location>
        <begin position="19"/>
        <end position="219"/>
    </location>
</feature>
<gene>
    <name evidence="9" type="ORF">THASP1DRAFT_31705</name>
    <name evidence="8" type="ORF">THASP1DRAFT_32346</name>
</gene>
<dbReference type="InterPro" id="IPR002509">
    <property type="entry name" value="NODB_dom"/>
</dbReference>
<evidence type="ECO:0000256" key="6">
    <source>
        <dbReference type="SAM" id="SignalP"/>
    </source>
</evidence>
<dbReference type="Gene3D" id="3.20.20.370">
    <property type="entry name" value="Glycoside hydrolase/deacetylase"/>
    <property type="match status" value="1"/>
</dbReference>
<dbReference type="STRING" id="78915.A0A4P9XMI6"/>
<dbReference type="GO" id="GO:0046872">
    <property type="term" value="F:metal ion binding"/>
    <property type="evidence" value="ECO:0007669"/>
    <property type="project" value="UniProtKB-KW"/>
</dbReference>
<evidence type="ECO:0000313" key="9">
    <source>
        <dbReference type="EMBL" id="RKP06480.1"/>
    </source>
</evidence>
<keyword evidence="4" id="KW-0378">Hydrolase</keyword>
<sequence>MLLATTVGIVIWQPGMIALTFDDGPGKSTSNIVDTLNRLGVKATFFVNGNAFVDQRRSESIESLRKTYNSGHQIASHTFTHTDLAKLNADQVRGEMVRLDDLLHDLIGIRPMYMRPPYGSLTNEALDALNNQGYHVVIWNLDTFDWKHPEDSEALYARYHQRLQNADPKSESIIGLEHDVHAGTNGAVVERIVELAHSRGFRFVRIDECLGNTPPAYRT</sequence>
<dbReference type="EMBL" id="KZ993023">
    <property type="protein sequence ID" value="RKP05821.1"/>
    <property type="molecule type" value="Genomic_DNA"/>
</dbReference>
<feature type="signal peptide" evidence="6">
    <location>
        <begin position="1"/>
        <end position="18"/>
    </location>
</feature>
<accession>A0A4P9XMI6</accession>
<dbReference type="GO" id="GO:0005975">
    <property type="term" value="P:carbohydrate metabolic process"/>
    <property type="evidence" value="ECO:0007669"/>
    <property type="project" value="InterPro"/>
</dbReference>
<evidence type="ECO:0000313" key="10">
    <source>
        <dbReference type="Proteomes" id="UP000271241"/>
    </source>
</evidence>
<name>A0A4P9XMI6_9FUNG</name>
<protein>
    <recommendedName>
        <fullName evidence="7">NodB homology domain-containing protein</fullName>
    </recommendedName>
</protein>
<dbReference type="PANTHER" id="PTHR46471:SF2">
    <property type="entry name" value="CHITIN DEACETYLASE-RELATED"/>
    <property type="match status" value="1"/>
</dbReference>
<proteinExistence type="predicted"/>
<dbReference type="GO" id="GO:0016810">
    <property type="term" value="F:hydrolase activity, acting on carbon-nitrogen (but not peptide) bonds"/>
    <property type="evidence" value="ECO:0007669"/>
    <property type="project" value="InterPro"/>
</dbReference>
<organism evidence="9 10">
    <name type="scientific">Thamnocephalis sphaerospora</name>
    <dbReference type="NCBI Taxonomy" id="78915"/>
    <lineage>
        <taxon>Eukaryota</taxon>
        <taxon>Fungi</taxon>
        <taxon>Fungi incertae sedis</taxon>
        <taxon>Zoopagomycota</taxon>
        <taxon>Zoopagomycotina</taxon>
        <taxon>Zoopagomycetes</taxon>
        <taxon>Zoopagales</taxon>
        <taxon>Sigmoideomycetaceae</taxon>
        <taxon>Thamnocephalis</taxon>
    </lineage>
</organism>
<dbReference type="PANTHER" id="PTHR46471">
    <property type="entry name" value="CHITIN DEACETYLASE"/>
    <property type="match status" value="1"/>
</dbReference>
<dbReference type="PROSITE" id="PS51677">
    <property type="entry name" value="NODB"/>
    <property type="match status" value="1"/>
</dbReference>
<feature type="domain" description="NodB homology" evidence="7">
    <location>
        <begin position="15"/>
        <end position="204"/>
    </location>
</feature>
<keyword evidence="3 6" id="KW-0732">Signal</keyword>
<dbReference type="SUPFAM" id="SSF88713">
    <property type="entry name" value="Glycoside hydrolase/deacetylase"/>
    <property type="match status" value="1"/>
</dbReference>
<keyword evidence="5" id="KW-0119">Carbohydrate metabolism</keyword>
<dbReference type="Pfam" id="PF01522">
    <property type="entry name" value="Polysacc_deac_1"/>
    <property type="match status" value="1"/>
</dbReference>
<evidence type="ECO:0000256" key="2">
    <source>
        <dbReference type="ARBA" id="ARBA00022723"/>
    </source>
</evidence>
<evidence type="ECO:0000313" key="8">
    <source>
        <dbReference type="EMBL" id="RKP05821.1"/>
    </source>
</evidence>
<evidence type="ECO:0000259" key="7">
    <source>
        <dbReference type="PROSITE" id="PS51677"/>
    </source>
</evidence>
<dbReference type="InterPro" id="IPR011330">
    <property type="entry name" value="Glyco_hydro/deAcase_b/a-brl"/>
</dbReference>
<evidence type="ECO:0000256" key="4">
    <source>
        <dbReference type="ARBA" id="ARBA00022801"/>
    </source>
</evidence>
<dbReference type="EMBL" id="KZ992875">
    <property type="protein sequence ID" value="RKP06480.1"/>
    <property type="molecule type" value="Genomic_DNA"/>
</dbReference>
<evidence type="ECO:0000256" key="1">
    <source>
        <dbReference type="ARBA" id="ARBA00001941"/>
    </source>
</evidence>
<dbReference type="OrthoDB" id="407355at2759"/>
<dbReference type="AlphaFoldDB" id="A0A4P9XMI6"/>
<evidence type="ECO:0000256" key="5">
    <source>
        <dbReference type="ARBA" id="ARBA00023277"/>
    </source>
</evidence>
<reference evidence="10" key="1">
    <citation type="journal article" date="2018" name="Nat. Microbiol.">
        <title>Leveraging single-cell genomics to expand the fungal tree of life.</title>
        <authorList>
            <person name="Ahrendt S.R."/>
            <person name="Quandt C.A."/>
            <person name="Ciobanu D."/>
            <person name="Clum A."/>
            <person name="Salamov A."/>
            <person name="Andreopoulos B."/>
            <person name="Cheng J.F."/>
            <person name="Woyke T."/>
            <person name="Pelin A."/>
            <person name="Henrissat B."/>
            <person name="Reynolds N.K."/>
            <person name="Benny G.L."/>
            <person name="Smith M.E."/>
            <person name="James T.Y."/>
            <person name="Grigoriev I.V."/>
        </authorList>
    </citation>
    <scope>NUCLEOTIDE SEQUENCE [LARGE SCALE GENOMIC DNA]</scope>
    <source>
        <strain evidence="10">RSA 1356</strain>
    </source>
</reference>
<comment type="cofactor">
    <cofactor evidence="1">
        <name>Co(2+)</name>
        <dbReference type="ChEBI" id="CHEBI:48828"/>
    </cofactor>
</comment>
<keyword evidence="2" id="KW-0479">Metal-binding</keyword>
<dbReference type="Proteomes" id="UP000271241">
    <property type="component" value="Unassembled WGS sequence"/>
</dbReference>